<gene>
    <name evidence="1" type="ORF">MUN87_07035</name>
</gene>
<proteinExistence type="predicted"/>
<dbReference type="Proteomes" id="UP000831537">
    <property type="component" value="Chromosome"/>
</dbReference>
<sequence>MYICYLCNGLEKMSYDCAVCGAHMLDGGKIVDYYGDYSPYMEIEDAQLVDGVPNSSESHQCVHVGVCSACNHMEEIMINEETFHQ</sequence>
<accession>A0ABY4GQF2</accession>
<evidence type="ECO:0000313" key="1">
    <source>
        <dbReference type="EMBL" id="UOQ86636.1"/>
    </source>
</evidence>
<reference evidence="1 2" key="1">
    <citation type="submission" date="2022-04" db="EMBL/GenBank/DDBJ databases">
        <title>Gracilibacillus sp. isolated from saltern.</title>
        <authorList>
            <person name="Won M."/>
            <person name="Lee C.-M."/>
            <person name="Woen H.-Y."/>
            <person name="Kwon S.-W."/>
        </authorList>
    </citation>
    <scope>NUCLEOTIDE SEQUENCE [LARGE SCALE GENOMIC DNA]</scope>
    <source>
        <strain evidence="1 2">SSPM10-3</strain>
    </source>
</reference>
<dbReference type="EMBL" id="CP095071">
    <property type="protein sequence ID" value="UOQ86636.1"/>
    <property type="molecule type" value="Genomic_DNA"/>
</dbReference>
<name>A0ABY4GQF2_9BACI</name>
<evidence type="ECO:0000313" key="2">
    <source>
        <dbReference type="Proteomes" id="UP000831537"/>
    </source>
</evidence>
<organism evidence="1 2">
    <name type="scientific">Gracilibacillus salinarum</name>
    <dbReference type="NCBI Taxonomy" id="2932255"/>
    <lineage>
        <taxon>Bacteria</taxon>
        <taxon>Bacillati</taxon>
        <taxon>Bacillota</taxon>
        <taxon>Bacilli</taxon>
        <taxon>Bacillales</taxon>
        <taxon>Bacillaceae</taxon>
        <taxon>Gracilibacillus</taxon>
    </lineage>
</organism>
<protein>
    <submittedName>
        <fullName evidence="1">Uncharacterized protein</fullName>
    </submittedName>
</protein>
<keyword evidence="2" id="KW-1185">Reference proteome</keyword>
<dbReference type="RefSeq" id="WP_244747001.1">
    <property type="nucleotide sequence ID" value="NZ_CP095071.1"/>
</dbReference>